<name>A0ACB7XHE5_9ERIC</name>
<dbReference type="Proteomes" id="UP000828048">
    <property type="component" value="Chromosome 10"/>
</dbReference>
<reference evidence="1 2" key="1">
    <citation type="journal article" date="2021" name="Hortic Res">
        <title>High-quality reference genome and annotation aids understanding of berry development for evergreen blueberry (Vaccinium darrowii).</title>
        <authorList>
            <person name="Yu J."/>
            <person name="Hulse-Kemp A.M."/>
            <person name="Babiker E."/>
            <person name="Staton M."/>
        </authorList>
    </citation>
    <scope>NUCLEOTIDE SEQUENCE [LARGE SCALE GENOMIC DNA]</scope>
    <source>
        <strain evidence="2">cv. NJ 8807/NJ 8810</strain>
        <tissue evidence="1">Young leaf</tissue>
    </source>
</reference>
<proteinExistence type="predicted"/>
<evidence type="ECO:0000313" key="2">
    <source>
        <dbReference type="Proteomes" id="UP000828048"/>
    </source>
</evidence>
<gene>
    <name evidence="1" type="ORF">Vadar_013495</name>
</gene>
<keyword evidence="2" id="KW-1185">Reference proteome</keyword>
<accession>A0ACB7XHE5</accession>
<evidence type="ECO:0000313" key="1">
    <source>
        <dbReference type="EMBL" id="KAH7840161.1"/>
    </source>
</evidence>
<sequence length="309" mass="34763">MRERSMVGKRGLSGAAWRWPAAMAASSRALVISTWSNDDGEPSGTAGKPIHSAIVSSGVDRVMVVVIRAPDSLIGNWSIVFFVLGIDDDLPPSYQNTLPRGGRVAGNGRSAIPGSIPYPRIYGETDMETQIHHLEQEAYSSVLRSFKAQADAITWVAVPRDNLAKIQDLCFRFPSDQFLSSLEKNLVHQFYVLSFAEEEYMRQKCRVQWLASRDRNTKFFRQKMAAHRVRNTILSLMDDQGVRLEDPKAIEGEIFRIALIAFNTNSRHHQHRGSGPERKHGILEASQKYLQDIGSIHIFSADQTKQQQK</sequence>
<dbReference type="EMBL" id="CM037160">
    <property type="protein sequence ID" value="KAH7840161.1"/>
    <property type="molecule type" value="Genomic_DNA"/>
</dbReference>
<organism evidence="1 2">
    <name type="scientific">Vaccinium darrowii</name>
    <dbReference type="NCBI Taxonomy" id="229202"/>
    <lineage>
        <taxon>Eukaryota</taxon>
        <taxon>Viridiplantae</taxon>
        <taxon>Streptophyta</taxon>
        <taxon>Embryophyta</taxon>
        <taxon>Tracheophyta</taxon>
        <taxon>Spermatophyta</taxon>
        <taxon>Magnoliopsida</taxon>
        <taxon>eudicotyledons</taxon>
        <taxon>Gunneridae</taxon>
        <taxon>Pentapetalae</taxon>
        <taxon>asterids</taxon>
        <taxon>Ericales</taxon>
        <taxon>Ericaceae</taxon>
        <taxon>Vaccinioideae</taxon>
        <taxon>Vaccinieae</taxon>
        <taxon>Vaccinium</taxon>
    </lineage>
</organism>
<protein>
    <submittedName>
        <fullName evidence="1">Uncharacterized protein</fullName>
    </submittedName>
</protein>
<comment type="caution">
    <text evidence="1">The sequence shown here is derived from an EMBL/GenBank/DDBJ whole genome shotgun (WGS) entry which is preliminary data.</text>
</comment>